<evidence type="ECO:0000256" key="2">
    <source>
        <dbReference type="ARBA" id="ARBA00009399"/>
    </source>
</evidence>
<evidence type="ECO:0000313" key="8">
    <source>
        <dbReference type="EMBL" id="POR55910.1"/>
    </source>
</evidence>
<evidence type="ECO:0000256" key="3">
    <source>
        <dbReference type="ARBA" id="ARBA00022692"/>
    </source>
</evidence>
<dbReference type="GO" id="GO:0005886">
    <property type="term" value="C:plasma membrane"/>
    <property type="evidence" value="ECO:0007669"/>
    <property type="project" value="TreeGrafter"/>
</dbReference>
<dbReference type="InterPro" id="IPR007267">
    <property type="entry name" value="GtrA_DPMS_TM"/>
</dbReference>
<sequence>MPTQQAASYRMLQQFFRFFLVGSAGFVVNAVLVELLVHLTKPVTAQLLAFPVAVTVTWWLNRRYTFGASRHALHYEWLRYVFGNIFGWIINNGVYIWFVLHVPLTALHPAIAVAVGSVAGMFLNFAMSRWLVFRQ</sequence>
<feature type="domain" description="GtrA/DPMS transmembrane" evidence="7">
    <location>
        <begin position="17"/>
        <end position="133"/>
    </location>
</feature>
<feature type="transmembrane region" description="Helical" evidence="6">
    <location>
        <begin position="81"/>
        <end position="100"/>
    </location>
</feature>
<evidence type="ECO:0000256" key="6">
    <source>
        <dbReference type="SAM" id="Phobius"/>
    </source>
</evidence>
<feature type="transmembrane region" description="Helical" evidence="6">
    <location>
        <begin position="43"/>
        <end position="60"/>
    </location>
</feature>
<keyword evidence="9" id="KW-1185">Reference proteome</keyword>
<protein>
    <submittedName>
        <fullName evidence="8">Putative flippase GtrA</fullName>
    </submittedName>
</protein>
<feature type="transmembrane region" description="Helical" evidence="6">
    <location>
        <begin position="106"/>
        <end position="126"/>
    </location>
</feature>
<dbReference type="Proteomes" id="UP000237381">
    <property type="component" value="Unassembled WGS sequence"/>
</dbReference>
<evidence type="ECO:0000313" key="9">
    <source>
        <dbReference type="Proteomes" id="UP000237381"/>
    </source>
</evidence>
<evidence type="ECO:0000259" key="7">
    <source>
        <dbReference type="Pfam" id="PF04138"/>
    </source>
</evidence>
<evidence type="ECO:0000256" key="1">
    <source>
        <dbReference type="ARBA" id="ARBA00004141"/>
    </source>
</evidence>
<evidence type="ECO:0000256" key="5">
    <source>
        <dbReference type="ARBA" id="ARBA00023136"/>
    </source>
</evidence>
<keyword evidence="4 6" id="KW-1133">Transmembrane helix</keyword>
<proteinExistence type="inferred from homology"/>
<evidence type="ECO:0000256" key="4">
    <source>
        <dbReference type="ARBA" id="ARBA00022989"/>
    </source>
</evidence>
<dbReference type="RefSeq" id="WP_103701846.1">
    <property type="nucleotide sequence ID" value="NZ_PQGA01000001.1"/>
</dbReference>
<dbReference type="InterPro" id="IPR051401">
    <property type="entry name" value="GtrA_CellWall_Glycosyl"/>
</dbReference>
<reference evidence="8 9" key="1">
    <citation type="submission" date="2018-01" db="EMBL/GenBank/DDBJ databases">
        <title>Genomic Encyclopedia of Type Strains, Phase III (KMG-III): the genomes of soil and plant-associated and newly described type strains.</title>
        <authorList>
            <person name="Whitman W."/>
        </authorList>
    </citation>
    <scope>NUCLEOTIDE SEQUENCE [LARGE SCALE GENOMIC DNA]</scope>
    <source>
        <strain evidence="8 9">JCM 18070</strain>
    </source>
</reference>
<dbReference type="PANTHER" id="PTHR38459:SF1">
    <property type="entry name" value="PROPHAGE BACTOPRENOL-LINKED GLUCOSE TRANSLOCASE HOMOLOG"/>
    <property type="match status" value="1"/>
</dbReference>
<gene>
    <name evidence="8" type="ORF">B0G62_101306</name>
</gene>
<name>A0A2S4MMD9_9BURK</name>
<dbReference type="PANTHER" id="PTHR38459">
    <property type="entry name" value="PROPHAGE BACTOPRENOL-LINKED GLUCOSE TRANSLOCASE HOMOLOG"/>
    <property type="match status" value="1"/>
</dbReference>
<comment type="subcellular location">
    <subcellularLocation>
        <location evidence="1">Membrane</location>
        <topology evidence="1">Multi-pass membrane protein</topology>
    </subcellularLocation>
</comment>
<dbReference type="AlphaFoldDB" id="A0A2S4MMD9"/>
<comment type="caution">
    <text evidence="8">The sequence shown here is derived from an EMBL/GenBank/DDBJ whole genome shotgun (WGS) entry which is preliminary data.</text>
</comment>
<feature type="transmembrane region" description="Helical" evidence="6">
    <location>
        <begin position="15"/>
        <end position="37"/>
    </location>
</feature>
<keyword evidence="5 6" id="KW-0472">Membrane</keyword>
<comment type="similarity">
    <text evidence="2">Belongs to the GtrA family.</text>
</comment>
<dbReference type="Pfam" id="PF04138">
    <property type="entry name" value="GtrA_DPMS_TM"/>
    <property type="match status" value="1"/>
</dbReference>
<dbReference type="GO" id="GO:0000271">
    <property type="term" value="P:polysaccharide biosynthetic process"/>
    <property type="evidence" value="ECO:0007669"/>
    <property type="project" value="InterPro"/>
</dbReference>
<keyword evidence="3 6" id="KW-0812">Transmembrane</keyword>
<organism evidence="8 9">
    <name type="scientific">Paraburkholderia eburnea</name>
    <dbReference type="NCBI Taxonomy" id="1189126"/>
    <lineage>
        <taxon>Bacteria</taxon>
        <taxon>Pseudomonadati</taxon>
        <taxon>Pseudomonadota</taxon>
        <taxon>Betaproteobacteria</taxon>
        <taxon>Burkholderiales</taxon>
        <taxon>Burkholderiaceae</taxon>
        <taxon>Paraburkholderia</taxon>
    </lineage>
</organism>
<dbReference type="OrthoDB" id="7926501at2"/>
<accession>A0A2S4MMD9</accession>
<dbReference type="EMBL" id="PQGA01000001">
    <property type="protein sequence ID" value="POR55910.1"/>
    <property type="molecule type" value="Genomic_DNA"/>
</dbReference>